<organism evidence="1 2">
    <name type="scientific">Candidatus Thiomargarita nelsonii</name>
    <dbReference type="NCBI Taxonomy" id="1003181"/>
    <lineage>
        <taxon>Bacteria</taxon>
        <taxon>Pseudomonadati</taxon>
        <taxon>Pseudomonadota</taxon>
        <taxon>Gammaproteobacteria</taxon>
        <taxon>Thiotrichales</taxon>
        <taxon>Thiotrichaceae</taxon>
        <taxon>Thiomargarita</taxon>
    </lineage>
</organism>
<accession>A0A176RU52</accession>
<name>A0A176RU52_9GAMM</name>
<comment type="caution">
    <text evidence="1">The sequence shown here is derived from an EMBL/GenBank/DDBJ whole genome shotgun (WGS) entry which is preliminary data.</text>
</comment>
<proteinExistence type="predicted"/>
<evidence type="ECO:0000313" key="2">
    <source>
        <dbReference type="Proteomes" id="UP000076962"/>
    </source>
</evidence>
<reference evidence="1 2" key="1">
    <citation type="submission" date="2016-05" db="EMBL/GenBank/DDBJ databases">
        <title>Single-cell genome of chain-forming Candidatus Thiomargarita nelsonii and comparison to other large sulfur-oxidizing bacteria.</title>
        <authorList>
            <person name="Winkel M."/>
            <person name="Salman V."/>
            <person name="Woyke T."/>
            <person name="Schulz-Vogt H."/>
            <person name="Richter M."/>
            <person name="Flood B."/>
            <person name="Bailey J."/>
            <person name="Amann R."/>
            <person name="Mussmann M."/>
        </authorList>
    </citation>
    <scope>NUCLEOTIDE SEQUENCE [LARGE SCALE GENOMIC DNA]</scope>
    <source>
        <strain evidence="1 2">THI036</strain>
    </source>
</reference>
<sequence length="55" mass="5696">MSESTDYTSRTLVNTLPEGPYLVFATYPGDESLGLGGTLALASQADISIGIVFVG</sequence>
<protein>
    <recommendedName>
        <fullName evidence="3">LmbE family protein</fullName>
    </recommendedName>
</protein>
<dbReference type="EMBL" id="LUTY01002864">
    <property type="protein sequence ID" value="OAD19283.1"/>
    <property type="molecule type" value="Genomic_DNA"/>
</dbReference>
<evidence type="ECO:0008006" key="3">
    <source>
        <dbReference type="Google" id="ProtNLM"/>
    </source>
</evidence>
<dbReference type="Proteomes" id="UP000076962">
    <property type="component" value="Unassembled WGS sequence"/>
</dbReference>
<gene>
    <name evidence="1" type="ORF">THIOM_005089</name>
</gene>
<feature type="non-terminal residue" evidence="1">
    <location>
        <position position="55"/>
    </location>
</feature>
<evidence type="ECO:0000313" key="1">
    <source>
        <dbReference type="EMBL" id="OAD19283.1"/>
    </source>
</evidence>
<keyword evidence="2" id="KW-1185">Reference proteome</keyword>
<dbReference type="AlphaFoldDB" id="A0A176RU52"/>